<sequence>MSPANQDDFQSSLDTVISHISKRQSSIDKIPILPTSDSIANSISSLPSSLPEIGLGVSATTNYLIENVLPGILQAQNGPRYYGFVVGGVTPAAQLADILATSYDENVQVNLHQQTASTAIDQRTLELVLDLLDIPRSTFMGRTITTGATASNVLGLACARDHLLSQSPHLPSNYSWARDGPPSAPGLPSPPIVILSLYPHFSISKAASLVGLGSSPKIIQQLSAHSEDELAFDLSKFENRLKAEQEIRRGVIVVYGVGEVNTGGFGRDLDKVADLCRQYGAWLHVDAAFGGFAGLMPELSPYTKDMDKADSLTLDGHKWLNVPYDCGLFYTRHTSSLTNIFQPPSASAPAYLASNATTVEQGIEGDLPEGTILAADVPSPLFVNIENSRRFRALPLLASLLSLGKEGYREIITKNIHFARSIAIYIDKSENYELLNSSPSHLKSSQKDSIISSNIVLFRPSKNSPYPPSIPTSSIRLTKIINDSKQLYVSATSWRGQSAIRIAVSNYLTDEKRDLQIVLNVLEKVGKGEEVDFIN</sequence>
<dbReference type="InterPro" id="IPR015421">
    <property type="entry name" value="PyrdxlP-dep_Trfase_major"/>
</dbReference>
<dbReference type="GO" id="GO:0030170">
    <property type="term" value="F:pyridoxal phosphate binding"/>
    <property type="evidence" value="ECO:0007669"/>
    <property type="project" value="InterPro"/>
</dbReference>
<gene>
    <name evidence="7" type="ORF">I206_06462</name>
    <name evidence="8" type="ORF">I206_101568</name>
</gene>
<reference evidence="7" key="1">
    <citation type="submission" date="2013-07" db="EMBL/GenBank/DDBJ databases">
        <title>The Genome Sequence of Cryptococcus pinus CBS10737.</title>
        <authorList>
            <consortium name="The Broad Institute Genome Sequencing Platform"/>
            <person name="Cuomo C."/>
            <person name="Litvintseva A."/>
            <person name="Chen Y."/>
            <person name="Heitman J."/>
            <person name="Sun S."/>
            <person name="Springer D."/>
            <person name="Dromer F."/>
            <person name="Young S.K."/>
            <person name="Zeng Q."/>
            <person name="Gargeya S."/>
            <person name="Fitzgerald M."/>
            <person name="Abouelleil A."/>
            <person name="Alvarado L."/>
            <person name="Berlin A.M."/>
            <person name="Chapman S.B."/>
            <person name="Dewar J."/>
            <person name="Goldberg J."/>
            <person name="Griggs A."/>
            <person name="Gujja S."/>
            <person name="Hansen M."/>
            <person name="Howarth C."/>
            <person name="Imamovic A."/>
            <person name="Larimer J."/>
            <person name="McCowan C."/>
            <person name="Murphy C."/>
            <person name="Pearson M."/>
            <person name="Priest M."/>
            <person name="Roberts A."/>
            <person name="Saif S."/>
            <person name="Shea T."/>
            <person name="Sykes S."/>
            <person name="Wortman J."/>
            <person name="Nusbaum C."/>
            <person name="Birren B."/>
        </authorList>
    </citation>
    <scope>NUCLEOTIDE SEQUENCE [LARGE SCALE GENOMIC DNA]</scope>
    <source>
        <strain evidence="7">CBS 10737</strain>
    </source>
</reference>
<dbReference type="Gene3D" id="3.40.640.10">
    <property type="entry name" value="Type I PLP-dependent aspartate aminotransferase-like (Major domain)"/>
    <property type="match status" value="1"/>
</dbReference>
<evidence type="ECO:0000313" key="8">
    <source>
        <dbReference type="EMBL" id="WWC67658.1"/>
    </source>
</evidence>
<dbReference type="InterPro" id="IPR015424">
    <property type="entry name" value="PyrdxlP-dep_Trfase"/>
</dbReference>
<evidence type="ECO:0000313" key="9">
    <source>
        <dbReference type="Proteomes" id="UP000094020"/>
    </source>
</evidence>
<organism evidence="7">
    <name type="scientific">Kwoniella pini CBS 10737</name>
    <dbReference type="NCBI Taxonomy" id="1296096"/>
    <lineage>
        <taxon>Eukaryota</taxon>
        <taxon>Fungi</taxon>
        <taxon>Dikarya</taxon>
        <taxon>Basidiomycota</taxon>
        <taxon>Agaricomycotina</taxon>
        <taxon>Tremellomycetes</taxon>
        <taxon>Tremellales</taxon>
        <taxon>Cryptococcaceae</taxon>
        <taxon>Kwoniella</taxon>
    </lineage>
</organism>
<accession>A0A1B9HWC8</accession>
<dbReference type="EMBL" id="CP144520">
    <property type="protein sequence ID" value="WWC67658.1"/>
    <property type="molecule type" value="Genomic_DNA"/>
</dbReference>
<evidence type="ECO:0000256" key="5">
    <source>
        <dbReference type="PIRSR" id="PIRSR602129-50"/>
    </source>
</evidence>
<dbReference type="EMBL" id="KV700116">
    <property type="protein sequence ID" value="OCF47559.1"/>
    <property type="molecule type" value="Genomic_DNA"/>
</dbReference>
<dbReference type="KEGG" id="kpin:30174831"/>
<dbReference type="GO" id="GO:0019752">
    <property type="term" value="P:carboxylic acid metabolic process"/>
    <property type="evidence" value="ECO:0007669"/>
    <property type="project" value="InterPro"/>
</dbReference>
<evidence type="ECO:0000256" key="3">
    <source>
        <dbReference type="ARBA" id="ARBA00022898"/>
    </source>
</evidence>
<dbReference type="PROSITE" id="PS00392">
    <property type="entry name" value="DDC_GAD_HDC_YDC"/>
    <property type="match status" value="1"/>
</dbReference>
<dbReference type="InterPro" id="IPR010977">
    <property type="entry name" value="Aromatic_deC"/>
</dbReference>
<evidence type="ECO:0000313" key="7">
    <source>
        <dbReference type="EMBL" id="OCF47559.1"/>
    </source>
</evidence>
<keyword evidence="9" id="KW-1185">Reference proteome</keyword>
<dbReference type="GeneID" id="30174831"/>
<proteinExistence type="inferred from homology"/>
<evidence type="ECO:0008006" key="10">
    <source>
        <dbReference type="Google" id="ProtNLM"/>
    </source>
</evidence>
<comment type="cofactor">
    <cofactor evidence="1 5 6">
        <name>pyridoxal 5'-phosphate</name>
        <dbReference type="ChEBI" id="CHEBI:597326"/>
    </cofactor>
</comment>
<name>A0A1B9HWC8_9TREE</name>
<evidence type="ECO:0000256" key="4">
    <source>
        <dbReference type="ARBA" id="ARBA00023239"/>
    </source>
</evidence>
<dbReference type="InterPro" id="IPR002129">
    <property type="entry name" value="PyrdxlP-dep_de-COase"/>
</dbReference>
<dbReference type="OrthoDB" id="2161780at2759"/>
<protein>
    <recommendedName>
        <fullName evidence="10">PLP-dependent transferase</fullName>
    </recommendedName>
</protein>
<dbReference type="PANTHER" id="PTHR11999">
    <property type="entry name" value="GROUP II PYRIDOXAL-5-PHOSPHATE DECARBOXYLASE"/>
    <property type="match status" value="1"/>
</dbReference>
<dbReference type="InterPro" id="IPR015422">
    <property type="entry name" value="PyrdxlP-dep_Trfase_small"/>
</dbReference>
<dbReference type="STRING" id="1296096.A0A1B9HWC8"/>
<dbReference type="GO" id="GO:0016831">
    <property type="term" value="F:carboxy-lyase activity"/>
    <property type="evidence" value="ECO:0007669"/>
    <property type="project" value="InterPro"/>
</dbReference>
<reference evidence="8" key="4">
    <citation type="submission" date="2024-02" db="EMBL/GenBank/DDBJ databases">
        <title>Comparative genomics of Cryptococcus and Kwoniella reveals pathogenesis evolution and contrasting modes of karyotype evolution via chromosome fusion or intercentromeric recombination.</title>
        <authorList>
            <person name="Coelho M.A."/>
            <person name="David-Palma M."/>
            <person name="Shea T."/>
            <person name="Bowers K."/>
            <person name="McGinley-Smith S."/>
            <person name="Mohammad A.W."/>
            <person name="Gnirke A."/>
            <person name="Yurkov A.M."/>
            <person name="Nowrousian M."/>
            <person name="Sun S."/>
            <person name="Cuomo C.A."/>
            <person name="Heitman J."/>
        </authorList>
    </citation>
    <scope>NUCLEOTIDE SEQUENCE</scope>
    <source>
        <strain evidence="8">CBS 10737</strain>
    </source>
</reference>
<dbReference type="RefSeq" id="XP_019008778.1">
    <property type="nucleotide sequence ID" value="XM_019158165.1"/>
</dbReference>
<evidence type="ECO:0000256" key="6">
    <source>
        <dbReference type="RuleBase" id="RU000382"/>
    </source>
</evidence>
<keyword evidence="4 6" id="KW-0456">Lyase</keyword>
<comment type="similarity">
    <text evidence="2 6">Belongs to the group II decarboxylase family.</text>
</comment>
<feature type="modified residue" description="N6-(pyridoxal phosphate)lysine" evidence="5">
    <location>
        <position position="318"/>
    </location>
</feature>
<dbReference type="PANTHER" id="PTHR11999:SF165">
    <property type="entry name" value="DECARBOXYLASE, PUTATIVE (AFU_ORTHOLOGUE AFUA_2G04980)-RELATED"/>
    <property type="match status" value="1"/>
</dbReference>
<evidence type="ECO:0000256" key="1">
    <source>
        <dbReference type="ARBA" id="ARBA00001933"/>
    </source>
</evidence>
<dbReference type="InterPro" id="IPR021115">
    <property type="entry name" value="Pyridoxal-P_BS"/>
</dbReference>
<dbReference type="Proteomes" id="UP000094020">
    <property type="component" value="Chromosome 2"/>
</dbReference>
<dbReference type="GO" id="GO:0005737">
    <property type="term" value="C:cytoplasm"/>
    <property type="evidence" value="ECO:0007669"/>
    <property type="project" value="TreeGrafter"/>
</dbReference>
<keyword evidence="3 5" id="KW-0663">Pyridoxal phosphate</keyword>
<dbReference type="Gene3D" id="3.90.1150.10">
    <property type="entry name" value="Aspartate Aminotransferase, domain 1"/>
    <property type="match status" value="1"/>
</dbReference>
<dbReference type="SUPFAM" id="SSF53383">
    <property type="entry name" value="PLP-dependent transferases"/>
    <property type="match status" value="1"/>
</dbReference>
<dbReference type="Pfam" id="PF00282">
    <property type="entry name" value="Pyridoxal_deC"/>
    <property type="match status" value="1"/>
</dbReference>
<reference evidence="7" key="3">
    <citation type="submission" date="2016-07" db="EMBL/GenBank/DDBJ databases">
        <title>Evolution of pathogenesis and genome organization in the Tremellales.</title>
        <authorList>
            <person name="Cuomo C."/>
            <person name="Litvintseva A."/>
            <person name="Heitman J."/>
            <person name="Chen Y."/>
            <person name="Sun S."/>
            <person name="Springer D."/>
            <person name="Dromer F."/>
            <person name="Young S."/>
            <person name="Zeng Q."/>
            <person name="Chapman S."/>
            <person name="Gujja S."/>
            <person name="Saif S."/>
            <person name="Birren B."/>
        </authorList>
    </citation>
    <scope>NUCLEOTIDE SEQUENCE</scope>
    <source>
        <strain evidence="7">CBS 10737</strain>
    </source>
</reference>
<reference evidence="8" key="2">
    <citation type="submission" date="2013-07" db="EMBL/GenBank/DDBJ databases">
        <authorList>
            <consortium name="The Broad Institute Genome Sequencing Platform"/>
            <person name="Cuomo C."/>
            <person name="Litvintseva A."/>
            <person name="Chen Y."/>
            <person name="Heitman J."/>
            <person name="Sun S."/>
            <person name="Springer D."/>
            <person name="Dromer F."/>
            <person name="Young S.K."/>
            <person name="Zeng Q."/>
            <person name="Gargeya S."/>
            <person name="Fitzgerald M."/>
            <person name="Abouelleil A."/>
            <person name="Alvarado L."/>
            <person name="Berlin A.M."/>
            <person name="Chapman S.B."/>
            <person name="Dewar J."/>
            <person name="Goldberg J."/>
            <person name="Griggs A."/>
            <person name="Gujja S."/>
            <person name="Hansen M."/>
            <person name="Howarth C."/>
            <person name="Imamovic A."/>
            <person name="Larimer J."/>
            <person name="McCowan C."/>
            <person name="Murphy C."/>
            <person name="Pearson M."/>
            <person name="Priest M."/>
            <person name="Roberts A."/>
            <person name="Saif S."/>
            <person name="Shea T."/>
            <person name="Sykes S."/>
            <person name="Wortman J."/>
            <person name="Nusbaum C."/>
            <person name="Birren B."/>
        </authorList>
    </citation>
    <scope>NUCLEOTIDE SEQUENCE</scope>
    <source>
        <strain evidence="8">CBS 10737</strain>
    </source>
</reference>
<evidence type="ECO:0000256" key="2">
    <source>
        <dbReference type="ARBA" id="ARBA00009533"/>
    </source>
</evidence>
<dbReference type="AlphaFoldDB" id="A0A1B9HWC8"/>